<dbReference type="InterPro" id="IPR032578">
    <property type="entry name" value="DUF4919"/>
</dbReference>
<evidence type="ECO:0000313" key="2">
    <source>
        <dbReference type="EMBL" id="GAA5525569.1"/>
    </source>
</evidence>
<organism evidence="2 3">
    <name type="scientific">Microbulbifer aestuariivivens</name>
    <dbReference type="NCBI Taxonomy" id="1908308"/>
    <lineage>
        <taxon>Bacteria</taxon>
        <taxon>Pseudomonadati</taxon>
        <taxon>Pseudomonadota</taxon>
        <taxon>Gammaproteobacteria</taxon>
        <taxon>Cellvibrionales</taxon>
        <taxon>Microbulbiferaceae</taxon>
        <taxon>Microbulbifer</taxon>
    </lineage>
</organism>
<reference evidence="2 3" key="1">
    <citation type="submission" date="2024-02" db="EMBL/GenBank/DDBJ databases">
        <title>Microbulbifer aestuariivivens NBRC 112533.</title>
        <authorList>
            <person name="Ichikawa N."/>
            <person name="Katano-Makiyama Y."/>
            <person name="Hidaka K."/>
        </authorList>
    </citation>
    <scope>NUCLEOTIDE SEQUENCE [LARGE SCALE GENOMIC DNA]</scope>
    <source>
        <strain evidence="2 3">NBRC 112533</strain>
    </source>
</reference>
<gene>
    <name evidence="2" type="ORF">Maes01_02139</name>
</gene>
<protein>
    <recommendedName>
        <fullName evidence="4">DUF4919 domain-containing protein</fullName>
    </recommendedName>
</protein>
<sequence length="234" mass="26351">MTLMSRLAALTGVAVLLAACAGAPPVQDKQDSQEAREVAAPQPALPDSEYRRLLMEAQRLSFTLDFDDLRRAYSESEEYNPYGGVRLSGLPEAYQSVEQADYERCLSFVDDVLVNNYMSLEAHMIGIVCSGRSAKHEREDRHRYMVDGLMDSIERSGDGRSQESAYHTITTSELRAFVRLKGLQVLDQSIVYDQQGVYDKMQVRDPESGLEYPLFFNVSQQFAHSMESENASLE</sequence>
<evidence type="ECO:0000256" key="1">
    <source>
        <dbReference type="SAM" id="SignalP"/>
    </source>
</evidence>
<dbReference type="Proteomes" id="UP001408594">
    <property type="component" value="Unassembled WGS sequence"/>
</dbReference>
<evidence type="ECO:0000313" key="3">
    <source>
        <dbReference type="Proteomes" id="UP001408594"/>
    </source>
</evidence>
<proteinExistence type="predicted"/>
<dbReference type="Pfam" id="PF16266">
    <property type="entry name" value="DUF4919"/>
    <property type="match status" value="1"/>
</dbReference>
<dbReference type="PROSITE" id="PS51257">
    <property type="entry name" value="PROKAR_LIPOPROTEIN"/>
    <property type="match status" value="1"/>
</dbReference>
<keyword evidence="1" id="KW-0732">Signal</keyword>
<dbReference type="EMBL" id="BAABRT010000017">
    <property type="protein sequence ID" value="GAA5525569.1"/>
    <property type="molecule type" value="Genomic_DNA"/>
</dbReference>
<evidence type="ECO:0008006" key="4">
    <source>
        <dbReference type="Google" id="ProtNLM"/>
    </source>
</evidence>
<feature type="signal peptide" evidence="1">
    <location>
        <begin position="1"/>
        <end position="23"/>
    </location>
</feature>
<name>A0ABP9WR33_9GAMM</name>
<keyword evidence="3" id="KW-1185">Reference proteome</keyword>
<comment type="caution">
    <text evidence="2">The sequence shown here is derived from an EMBL/GenBank/DDBJ whole genome shotgun (WGS) entry which is preliminary data.</text>
</comment>
<accession>A0ABP9WR33</accession>
<feature type="chain" id="PRO_5047162829" description="DUF4919 domain-containing protein" evidence="1">
    <location>
        <begin position="24"/>
        <end position="234"/>
    </location>
</feature>